<dbReference type="Pfam" id="PF05641">
    <property type="entry name" value="Agenet"/>
    <property type="match status" value="4"/>
</dbReference>
<dbReference type="CDD" id="cd20405">
    <property type="entry name" value="Tudor_Agenet_AtDUF_rpt1_3"/>
    <property type="match status" value="2"/>
</dbReference>
<evidence type="ECO:0000259" key="2">
    <source>
        <dbReference type="SMART" id="SM00743"/>
    </source>
</evidence>
<dbReference type="InParanoid" id="A0A200R228"/>
<dbReference type="OMA" id="WVMASKA"/>
<dbReference type="SMART" id="SM00743">
    <property type="entry name" value="Agenet"/>
    <property type="match status" value="4"/>
</dbReference>
<comment type="caution">
    <text evidence="3">The sequence shown here is derived from an EMBL/GenBank/DDBJ whole genome shotgun (WGS) entry which is preliminary data.</text>
</comment>
<accession>A0A200R228</accession>
<dbReference type="Proteomes" id="UP000195402">
    <property type="component" value="Unassembled WGS sequence"/>
</dbReference>
<dbReference type="PANTHER" id="PTHR31917:SF147">
    <property type="entry name" value="AGENET DOMAIN-CONTAINING PROTEIN"/>
    <property type="match status" value="1"/>
</dbReference>
<feature type="domain" description="Agenet" evidence="2">
    <location>
        <begin position="78"/>
        <end position="135"/>
    </location>
</feature>
<dbReference type="CDD" id="cd20406">
    <property type="entry name" value="Tudor_Agenet_AtDUF_rpt2_4"/>
    <property type="match status" value="2"/>
</dbReference>
<evidence type="ECO:0000256" key="1">
    <source>
        <dbReference type="SAM" id="MobiDB-lite"/>
    </source>
</evidence>
<feature type="region of interest" description="Disordered" evidence="1">
    <location>
        <begin position="138"/>
        <end position="160"/>
    </location>
</feature>
<dbReference type="AlphaFoldDB" id="A0A200R228"/>
<reference evidence="3 4" key="1">
    <citation type="journal article" date="2017" name="Mol. Plant">
        <title>The Genome of Medicinal Plant Macleaya cordata Provides New Insights into Benzylisoquinoline Alkaloids Metabolism.</title>
        <authorList>
            <person name="Liu X."/>
            <person name="Liu Y."/>
            <person name="Huang P."/>
            <person name="Ma Y."/>
            <person name="Qing Z."/>
            <person name="Tang Q."/>
            <person name="Cao H."/>
            <person name="Cheng P."/>
            <person name="Zheng Y."/>
            <person name="Yuan Z."/>
            <person name="Zhou Y."/>
            <person name="Liu J."/>
            <person name="Tang Z."/>
            <person name="Zhuo Y."/>
            <person name="Zhang Y."/>
            <person name="Yu L."/>
            <person name="Huang J."/>
            <person name="Yang P."/>
            <person name="Peng Q."/>
            <person name="Zhang J."/>
            <person name="Jiang W."/>
            <person name="Zhang Z."/>
            <person name="Lin K."/>
            <person name="Ro D.K."/>
            <person name="Chen X."/>
            <person name="Xiong X."/>
            <person name="Shang Y."/>
            <person name="Huang S."/>
            <person name="Zeng J."/>
        </authorList>
    </citation>
    <scope>NUCLEOTIDE SEQUENCE [LARGE SCALE GENOMIC DNA]</scope>
    <source>
        <strain evidence="4">cv. BLH2017</strain>
        <tissue evidence="3">Root</tissue>
    </source>
</reference>
<dbReference type="PANTHER" id="PTHR31917">
    <property type="entry name" value="AGENET DOMAIN-CONTAINING PROTEIN-RELATED"/>
    <property type="match status" value="1"/>
</dbReference>
<keyword evidence="4" id="KW-1185">Reference proteome</keyword>
<dbReference type="STRING" id="56857.A0A200R228"/>
<protein>
    <submittedName>
        <fullName evidence="3">Agenet-like domain</fullName>
    </submittedName>
</protein>
<proteinExistence type="predicted"/>
<gene>
    <name evidence="3" type="ORF">BVC80_1543g175</name>
</gene>
<dbReference type="InterPro" id="IPR008395">
    <property type="entry name" value="Agenet-like_dom"/>
</dbReference>
<name>A0A200R228_MACCD</name>
<dbReference type="FunCoup" id="A0A200R228">
    <property type="interactions" value="594"/>
</dbReference>
<feature type="domain" description="Agenet" evidence="2">
    <location>
        <begin position="233"/>
        <end position="289"/>
    </location>
</feature>
<dbReference type="InterPro" id="IPR014002">
    <property type="entry name" value="Agenet_dom_plant"/>
</dbReference>
<feature type="domain" description="Agenet" evidence="2">
    <location>
        <begin position="162"/>
        <end position="230"/>
    </location>
</feature>
<organism evidence="3 4">
    <name type="scientific">Macleaya cordata</name>
    <name type="common">Five-seeded plume-poppy</name>
    <name type="synonym">Bocconia cordata</name>
    <dbReference type="NCBI Taxonomy" id="56857"/>
    <lineage>
        <taxon>Eukaryota</taxon>
        <taxon>Viridiplantae</taxon>
        <taxon>Streptophyta</taxon>
        <taxon>Embryophyta</taxon>
        <taxon>Tracheophyta</taxon>
        <taxon>Spermatophyta</taxon>
        <taxon>Magnoliopsida</taxon>
        <taxon>Ranunculales</taxon>
        <taxon>Papaveraceae</taxon>
        <taxon>Papaveroideae</taxon>
        <taxon>Macleaya</taxon>
    </lineage>
</organism>
<dbReference type="Gene3D" id="2.30.30.140">
    <property type="match status" value="1"/>
</dbReference>
<sequence length="298" mass="34708">MADSHYFSKGAEVEVSSEDEGFRGAWFVGTVIRTVNKNKKILIEYHNLVENEKTKKPLREFIDVVNVRPRPPQESSNQGFNVSDLVDAFHNDGWWEGVVTKVLKKNARYSVYFRDSKEQIEYSQSELRCHREWVDGSWDPPLEDHPQSTPSKSELDQNKESSWMRKGTLVEVSSDEEGFVGSWFAATIIKKIAENKFIIEYQNLKTDDETELLREEAEAKHIRPCPPNTPQVDRYSLLQEVDAHYSDGWWCGVISKVLSGTRYIVYFRESKEEMEFDHSQLRPHQDWVNGKWVRASLV</sequence>
<dbReference type="EMBL" id="MVGT01000481">
    <property type="protein sequence ID" value="OVA16728.1"/>
    <property type="molecule type" value="Genomic_DNA"/>
</dbReference>
<evidence type="ECO:0000313" key="4">
    <source>
        <dbReference type="Proteomes" id="UP000195402"/>
    </source>
</evidence>
<feature type="domain" description="Agenet" evidence="2">
    <location>
        <begin position="5"/>
        <end position="75"/>
    </location>
</feature>
<dbReference type="OrthoDB" id="2020707at2759"/>
<evidence type="ECO:0000313" key="3">
    <source>
        <dbReference type="EMBL" id="OVA16728.1"/>
    </source>
</evidence>